<feature type="compositionally biased region" description="Acidic residues" evidence="13">
    <location>
        <begin position="910"/>
        <end position="924"/>
    </location>
</feature>
<feature type="compositionally biased region" description="Low complexity" evidence="13">
    <location>
        <begin position="1040"/>
        <end position="1056"/>
    </location>
</feature>
<comment type="caution">
    <text evidence="15">The sequence shown here is derived from an EMBL/GenBank/DDBJ whole genome shotgun (WGS) entry which is preliminary data.</text>
</comment>
<name>A0A553NYN5_TIGCA</name>
<dbReference type="InterPro" id="IPR051234">
    <property type="entry name" value="TAO_STE20_kinase"/>
</dbReference>
<dbReference type="GO" id="GO:0005524">
    <property type="term" value="F:ATP binding"/>
    <property type="evidence" value="ECO:0007669"/>
    <property type="project" value="UniProtKB-UniRule"/>
</dbReference>
<evidence type="ECO:0000259" key="14">
    <source>
        <dbReference type="PROSITE" id="PS50011"/>
    </source>
</evidence>
<feature type="compositionally biased region" description="Basic and acidic residues" evidence="13">
    <location>
        <begin position="736"/>
        <end position="757"/>
    </location>
</feature>
<feature type="compositionally biased region" description="Polar residues" evidence="13">
    <location>
        <begin position="999"/>
        <end position="1009"/>
    </location>
</feature>
<dbReference type="PANTHER" id="PTHR47167:SF4">
    <property type="entry name" value="SERINE_THREONINE-PROTEIN KINASE TAO"/>
    <property type="match status" value="1"/>
</dbReference>
<feature type="compositionally biased region" description="Polar residues" evidence="13">
    <location>
        <begin position="926"/>
        <end position="940"/>
    </location>
</feature>
<feature type="region of interest" description="Disordered" evidence="13">
    <location>
        <begin position="1022"/>
        <end position="1104"/>
    </location>
</feature>
<dbReference type="InterPro" id="IPR017441">
    <property type="entry name" value="Protein_kinase_ATP_BS"/>
</dbReference>
<dbReference type="PANTHER" id="PTHR47167">
    <property type="entry name" value="SERINE/THREONINE-PROTEIN KINASE TAO1-LIKE PROTEIN"/>
    <property type="match status" value="1"/>
</dbReference>
<dbReference type="GO" id="GO:0004674">
    <property type="term" value="F:protein serine/threonine kinase activity"/>
    <property type="evidence" value="ECO:0007669"/>
    <property type="project" value="UniProtKB-KW"/>
</dbReference>
<evidence type="ECO:0000313" key="15">
    <source>
        <dbReference type="EMBL" id="TRY70540.1"/>
    </source>
</evidence>
<keyword evidence="5 11" id="KW-0547">Nucleotide-binding</keyword>
<evidence type="ECO:0000256" key="8">
    <source>
        <dbReference type="ARBA" id="ARBA00023054"/>
    </source>
</evidence>
<dbReference type="InterPro" id="IPR000719">
    <property type="entry name" value="Prot_kinase_dom"/>
</dbReference>
<dbReference type="EC" id="2.7.11.1" evidence="2"/>
<dbReference type="OMA" id="QKKEYKH"/>
<evidence type="ECO:0000256" key="5">
    <source>
        <dbReference type="ARBA" id="ARBA00022741"/>
    </source>
</evidence>
<comment type="catalytic activity">
    <reaction evidence="9">
        <text>L-threonyl-[protein] + ATP = O-phospho-L-threonyl-[protein] + ADP + H(+)</text>
        <dbReference type="Rhea" id="RHEA:46608"/>
        <dbReference type="Rhea" id="RHEA-COMP:11060"/>
        <dbReference type="Rhea" id="RHEA-COMP:11605"/>
        <dbReference type="ChEBI" id="CHEBI:15378"/>
        <dbReference type="ChEBI" id="CHEBI:30013"/>
        <dbReference type="ChEBI" id="CHEBI:30616"/>
        <dbReference type="ChEBI" id="CHEBI:61977"/>
        <dbReference type="ChEBI" id="CHEBI:456216"/>
        <dbReference type="EC" id="2.7.11.1"/>
    </reaction>
</comment>
<dbReference type="FunFam" id="3.30.200.20:FF:000029">
    <property type="entry name" value="Serine/threonine-protein kinase TAO2, putative"/>
    <property type="match status" value="1"/>
</dbReference>
<keyword evidence="6" id="KW-0418">Kinase</keyword>
<dbReference type="Gene3D" id="1.10.510.10">
    <property type="entry name" value="Transferase(Phosphotransferase) domain 1"/>
    <property type="match status" value="1"/>
</dbReference>
<dbReference type="STRING" id="6832.A0A553NYN5"/>
<dbReference type="SMART" id="SM00220">
    <property type="entry name" value="S_TKc"/>
    <property type="match status" value="1"/>
</dbReference>
<evidence type="ECO:0000256" key="4">
    <source>
        <dbReference type="ARBA" id="ARBA00022679"/>
    </source>
</evidence>
<dbReference type="Proteomes" id="UP000318571">
    <property type="component" value="Chromosome 9"/>
</dbReference>
<dbReference type="AlphaFoldDB" id="A0A553NYN5"/>
<feature type="region of interest" description="Disordered" evidence="13">
    <location>
        <begin position="736"/>
        <end position="791"/>
    </location>
</feature>
<gene>
    <name evidence="15" type="ORF">TCAL_02894</name>
</gene>
<feature type="domain" description="Protein kinase" evidence="14">
    <location>
        <begin position="27"/>
        <end position="280"/>
    </location>
</feature>
<keyword evidence="7 11" id="KW-0067">ATP-binding</keyword>
<feature type="compositionally biased region" description="Acidic residues" evidence="13">
    <location>
        <begin position="327"/>
        <end position="341"/>
    </location>
</feature>
<evidence type="ECO:0000256" key="1">
    <source>
        <dbReference type="ARBA" id="ARBA00008874"/>
    </source>
</evidence>
<evidence type="ECO:0000256" key="12">
    <source>
        <dbReference type="SAM" id="Coils"/>
    </source>
</evidence>
<feature type="coiled-coil region" evidence="12">
    <location>
        <begin position="523"/>
        <end position="557"/>
    </location>
</feature>
<feature type="compositionally biased region" description="Low complexity" evidence="13">
    <location>
        <begin position="459"/>
        <end position="475"/>
    </location>
</feature>
<feature type="compositionally biased region" description="Basic and acidic residues" evidence="13">
    <location>
        <begin position="774"/>
        <end position="791"/>
    </location>
</feature>
<dbReference type="FunFam" id="1.10.510.10:FF:000030">
    <property type="entry name" value="Serine/threonine-protein kinase TAO2, putative"/>
    <property type="match status" value="1"/>
</dbReference>
<feature type="compositionally biased region" description="Polar residues" evidence="13">
    <location>
        <begin position="343"/>
        <end position="357"/>
    </location>
</feature>
<feature type="compositionally biased region" description="Polar residues" evidence="13">
    <location>
        <begin position="1029"/>
        <end position="1039"/>
    </location>
</feature>
<evidence type="ECO:0000256" key="10">
    <source>
        <dbReference type="ARBA" id="ARBA00048679"/>
    </source>
</evidence>
<dbReference type="Gene3D" id="3.30.200.20">
    <property type="entry name" value="Phosphorylase Kinase, domain 1"/>
    <property type="match status" value="1"/>
</dbReference>
<accession>A0A553NYN5</accession>
<dbReference type="PROSITE" id="PS00107">
    <property type="entry name" value="PROTEIN_KINASE_ATP"/>
    <property type="match status" value="1"/>
</dbReference>
<dbReference type="InterPro" id="IPR011009">
    <property type="entry name" value="Kinase-like_dom_sf"/>
</dbReference>
<dbReference type="CDD" id="cd06607">
    <property type="entry name" value="STKc_TAO"/>
    <property type="match status" value="1"/>
</dbReference>
<feature type="binding site" evidence="11">
    <location>
        <position position="57"/>
    </location>
    <ligand>
        <name>ATP</name>
        <dbReference type="ChEBI" id="CHEBI:30616"/>
    </ligand>
</feature>
<evidence type="ECO:0000256" key="3">
    <source>
        <dbReference type="ARBA" id="ARBA00022527"/>
    </source>
</evidence>
<feature type="compositionally biased region" description="Low complexity" evidence="13">
    <location>
        <begin position="358"/>
        <end position="382"/>
    </location>
</feature>
<protein>
    <recommendedName>
        <fullName evidence="2">non-specific serine/threonine protein kinase</fullName>
        <ecNumber evidence="2">2.7.11.1</ecNumber>
    </recommendedName>
</protein>
<feature type="compositionally biased region" description="Gly residues" evidence="13">
    <location>
        <begin position="1085"/>
        <end position="1096"/>
    </location>
</feature>
<evidence type="ECO:0000256" key="7">
    <source>
        <dbReference type="ARBA" id="ARBA00022840"/>
    </source>
</evidence>
<evidence type="ECO:0000256" key="11">
    <source>
        <dbReference type="PROSITE-ProRule" id="PRU10141"/>
    </source>
</evidence>
<keyword evidence="3" id="KW-0723">Serine/threonine-protein kinase</keyword>
<feature type="compositionally biased region" description="Polar residues" evidence="13">
    <location>
        <begin position="416"/>
        <end position="429"/>
    </location>
</feature>
<sequence length="1104" mass="124531">MPAPRPGSLRDPDVALLFESEDPDKLFDDLREIGHGSFGAVYYARNNITAEVVAIKKMSYGGKQSLEKWQDILKEIRFLRRLQHPNCISYQGCYLKENTVWLVMEYCLGSASDIIEVHKAPLLEEEISAICAGCLAGLSYLHCQSRIHRDIKAGNILLTDQGCIKLADFGSASIASPANSFVGTPYWMAPEVILAMDEGQYDGKVDVWSLGITCIELAERKPPYFNMNAMSALYHIAQNDSPTLSSPEWSDIFRHFVDSCLHKNANERPNSERLTQHQFVSRVKATHVLLDLIARTKNAVRDLDNLNYRKMRKILMIDNCDDQSTIGDDDVSVSDMNEEDNAGGSSKSNSVTSDHSLQSTGISAASSQGSSTNSLPVNPANNHHLHHHHLHHHHSQHASHHPHPSQHPPSSSSSSIRGTSDLAGSTGTYHNPLLHSEENSPIPLPSGFHRPQQQQMREAAAASGAQSKSSKVSQVNPRKMLSAAASLADEPTIDPKNFATIRTTSIVQRQQKEHLQEEMHEQMSGYKRMRRDHQAALARLEENCRQEMEKHKGMLDREYEQLLTQFSKDLEKLQLKHQEELSKKLKTNMATEKKLIKEISDEQTAEKKSFETQMRQEYKLKKERWKREMAEGNTPKRQREAVLSQHKDNYKEIDAAENQRLTRIQKDRLDEQVRKFRRRRLVIYHSTEQELLREELNKRQTQLENAHAMLMRHHVQTHELEVKQQKTVHNLREDHVRRQHQTEHGSQEEYMRRSQRELKKKHALEIKQQPKSLKQKEIRMDESQEREANELSERLQRELEILTAYQSKSKIAAENQRSRERAELEERVCVRKTLLEQKMEEETQQFLQERGERIRLLHERQAREVEQFDDESTRLGFRTKNAVRDLDNLNYRKMRKILMIDNCDDQSTIGDDDVSVSDMNEEDNAGGSSKSNSVTSDHSLQSTGISAASSQGSSTNSLPVNPANNHHLHHHHLHHHHSQHASHHPHPSQHPPSSSSSSIRGTSDLAGSTGTALCIADSSNLPGYGEEGSNPSSASNTLRGYSSPLSHSHSSSSFNQSGGGGSGGGGPRDYRHSMSTGSGNSSIGQGQGGGGGGGGFFSQQRTQL</sequence>
<keyword evidence="4" id="KW-0808">Transferase</keyword>
<dbReference type="Pfam" id="PF00069">
    <property type="entry name" value="Pkinase"/>
    <property type="match status" value="1"/>
</dbReference>
<dbReference type="GO" id="GO:0005737">
    <property type="term" value="C:cytoplasm"/>
    <property type="evidence" value="ECO:0007669"/>
    <property type="project" value="TreeGrafter"/>
</dbReference>
<keyword evidence="8 12" id="KW-0175">Coiled coil</keyword>
<dbReference type="SUPFAM" id="SSF56112">
    <property type="entry name" value="Protein kinase-like (PK-like)"/>
    <property type="match status" value="1"/>
</dbReference>
<evidence type="ECO:0000313" key="16">
    <source>
        <dbReference type="Proteomes" id="UP000318571"/>
    </source>
</evidence>
<comment type="catalytic activity">
    <reaction evidence="10">
        <text>L-seryl-[protein] + ATP = O-phospho-L-seryl-[protein] + ADP + H(+)</text>
        <dbReference type="Rhea" id="RHEA:17989"/>
        <dbReference type="Rhea" id="RHEA-COMP:9863"/>
        <dbReference type="Rhea" id="RHEA-COMP:11604"/>
        <dbReference type="ChEBI" id="CHEBI:15378"/>
        <dbReference type="ChEBI" id="CHEBI:29999"/>
        <dbReference type="ChEBI" id="CHEBI:30616"/>
        <dbReference type="ChEBI" id="CHEBI:83421"/>
        <dbReference type="ChEBI" id="CHEBI:456216"/>
        <dbReference type="EC" id="2.7.11.1"/>
    </reaction>
</comment>
<evidence type="ECO:0000256" key="6">
    <source>
        <dbReference type="ARBA" id="ARBA00022777"/>
    </source>
</evidence>
<dbReference type="PROSITE" id="PS50011">
    <property type="entry name" value="PROTEIN_KINASE_DOM"/>
    <property type="match status" value="1"/>
</dbReference>
<feature type="compositionally biased region" description="Basic residues" evidence="13">
    <location>
        <begin position="966"/>
        <end position="987"/>
    </location>
</feature>
<feature type="region of interest" description="Disordered" evidence="13">
    <location>
        <begin position="904"/>
        <end position="1009"/>
    </location>
</feature>
<feature type="compositionally biased region" description="Basic residues" evidence="13">
    <location>
        <begin position="383"/>
        <end position="404"/>
    </location>
</feature>
<feature type="compositionally biased region" description="Low complexity" evidence="13">
    <location>
        <begin position="941"/>
        <end position="965"/>
    </location>
</feature>
<evidence type="ECO:0000256" key="9">
    <source>
        <dbReference type="ARBA" id="ARBA00047899"/>
    </source>
</evidence>
<feature type="region of interest" description="Disordered" evidence="13">
    <location>
        <begin position="325"/>
        <end position="477"/>
    </location>
</feature>
<evidence type="ECO:0000256" key="13">
    <source>
        <dbReference type="SAM" id="MobiDB-lite"/>
    </source>
</evidence>
<dbReference type="EMBL" id="VCGU01000009">
    <property type="protein sequence ID" value="TRY70540.1"/>
    <property type="molecule type" value="Genomic_DNA"/>
</dbReference>
<feature type="compositionally biased region" description="Gly residues" evidence="13">
    <location>
        <begin position="1057"/>
        <end position="1067"/>
    </location>
</feature>
<comment type="similarity">
    <text evidence="1">Belongs to the protein kinase superfamily. STE Ser/Thr protein kinase family. STE20 subfamily.</text>
</comment>
<evidence type="ECO:0000256" key="2">
    <source>
        <dbReference type="ARBA" id="ARBA00012513"/>
    </source>
</evidence>
<reference evidence="15 16" key="1">
    <citation type="journal article" date="2018" name="Nat. Ecol. Evol.">
        <title>Genomic signatures of mitonuclear coevolution across populations of Tigriopus californicus.</title>
        <authorList>
            <person name="Barreto F.S."/>
            <person name="Watson E.T."/>
            <person name="Lima T.G."/>
            <person name="Willett C.S."/>
            <person name="Edmands S."/>
            <person name="Li W."/>
            <person name="Burton R.S."/>
        </authorList>
    </citation>
    <scope>NUCLEOTIDE SEQUENCE [LARGE SCALE GENOMIC DNA]</scope>
    <source>
        <strain evidence="15 16">San Diego</strain>
    </source>
</reference>
<keyword evidence="16" id="KW-1185">Reference proteome</keyword>
<organism evidence="15 16">
    <name type="scientific">Tigriopus californicus</name>
    <name type="common">Marine copepod</name>
    <dbReference type="NCBI Taxonomy" id="6832"/>
    <lineage>
        <taxon>Eukaryota</taxon>
        <taxon>Metazoa</taxon>
        <taxon>Ecdysozoa</taxon>
        <taxon>Arthropoda</taxon>
        <taxon>Crustacea</taxon>
        <taxon>Multicrustacea</taxon>
        <taxon>Hexanauplia</taxon>
        <taxon>Copepoda</taxon>
        <taxon>Harpacticoida</taxon>
        <taxon>Harpacticidae</taxon>
        <taxon>Tigriopus</taxon>
    </lineage>
</organism>
<proteinExistence type="inferred from homology"/>